<protein>
    <submittedName>
        <fullName evidence="2">Uncharacterized protein</fullName>
    </submittedName>
</protein>
<organism evidence="2 3">
    <name type="scientific">Flavobacterium hungaricum</name>
    <dbReference type="NCBI Taxonomy" id="2082725"/>
    <lineage>
        <taxon>Bacteria</taxon>
        <taxon>Pseudomonadati</taxon>
        <taxon>Bacteroidota</taxon>
        <taxon>Flavobacteriia</taxon>
        <taxon>Flavobacteriales</taxon>
        <taxon>Flavobacteriaceae</taxon>
        <taxon>Flavobacterium</taxon>
    </lineage>
</organism>
<name>A0ABR9TQL7_9FLAO</name>
<reference evidence="2 3" key="1">
    <citation type="submission" date="2018-07" db="EMBL/GenBank/DDBJ databases">
        <title>Genome assembly of strain KB82.</title>
        <authorList>
            <person name="Kukolya J."/>
            <person name="Horvath B."/>
            <person name="Nagy I."/>
            <person name="Toth A."/>
        </authorList>
    </citation>
    <scope>NUCLEOTIDE SEQUENCE [LARGE SCALE GENOMIC DNA]</scope>
    <source>
        <strain evidence="2 3">Kb82</strain>
    </source>
</reference>
<dbReference type="RefSeq" id="WP_194140788.1">
    <property type="nucleotide sequence ID" value="NZ_PRDM01000006.1"/>
</dbReference>
<dbReference type="Proteomes" id="UP000640614">
    <property type="component" value="Unassembled WGS sequence"/>
</dbReference>
<gene>
    <name evidence="2" type="ORF">C4F50_22155</name>
</gene>
<evidence type="ECO:0000256" key="1">
    <source>
        <dbReference type="SAM" id="Phobius"/>
    </source>
</evidence>
<keyword evidence="1" id="KW-0472">Membrane</keyword>
<evidence type="ECO:0000313" key="3">
    <source>
        <dbReference type="Proteomes" id="UP000640614"/>
    </source>
</evidence>
<sequence length="174" mass="20453">MSKITKAIKKFFINNMIEKTQRSTHFMDKRYGEKVVVKTSIKSILGLLFLSLFGTFCIFNYMPNQNNKLLIFLFCAAIILYPVYLLFQPEIKLILTKDGISFGNNPQLFKWDEIQETTIEVRDPNDVAESYRLLVKLQTNEIRKTALDNLNFSAEEISHMVEYFKAKEKIRDEY</sequence>
<accession>A0ABR9TQL7</accession>
<keyword evidence="3" id="KW-1185">Reference proteome</keyword>
<dbReference type="EMBL" id="PRDM01000006">
    <property type="protein sequence ID" value="MBE8727628.1"/>
    <property type="molecule type" value="Genomic_DNA"/>
</dbReference>
<feature type="transmembrane region" description="Helical" evidence="1">
    <location>
        <begin position="44"/>
        <end position="63"/>
    </location>
</feature>
<keyword evidence="1" id="KW-1133">Transmembrane helix</keyword>
<proteinExistence type="predicted"/>
<feature type="transmembrane region" description="Helical" evidence="1">
    <location>
        <begin position="69"/>
        <end position="87"/>
    </location>
</feature>
<keyword evidence="1" id="KW-0812">Transmembrane</keyword>
<evidence type="ECO:0000313" key="2">
    <source>
        <dbReference type="EMBL" id="MBE8727628.1"/>
    </source>
</evidence>
<comment type="caution">
    <text evidence="2">The sequence shown here is derived from an EMBL/GenBank/DDBJ whole genome shotgun (WGS) entry which is preliminary data.</text>
</comment>